<sequence>MRLQEELSGQQLACKEGGHCYVCLSCRQKASQLLWEARLEWWLPLRDSEAGPGGASGRGPEPQGLVFGIDIGQAGSVQSGPGTTRAGEKTQLGPCPPACALRSVSRGSGHLTFAAGMRTWALPSSPAADSSCPGFISFFFSFFFFLRWSLTVIQARVQWCDLGPMQPLPPRFKQFSSFSLARTTGVCHHAQLIFVFLVVTGFRHIGQAGLEPLSSGDPPTSASQSARITGLMSWVCILAQLSHFLPV</sequence>
<dbReference type="Proteomes" id="UP000001595">
    <property type="component" value="Chromosome 19"/>
</dbReference>
<dbReference type="AlphaFoldDB" id="A0A8I5TBJ4"/>
<evidence type="ECO:0000313" key="1">
    <source>
        <dbReference type="Ensembl" id="ENSPPYP00000035373.1"/>
    </source>
</evidence>
<reference evidence="1" key="3">
    <citation type="submission" date="2025-09" db="UniProtKB">
        <authorList>
            <consortium name="Ensembl"/>
        </authorList>
    </citation>
    <scope>IDENTIFICATION</scope>
</reference>
<accession>A0A8I5TBJ4</accession>
<reference evidence="1 2" key="1">
    <citation type="submission" date="2008-02" db="EMBL/GenBank/DDBJ databases">
        <title>A 6x draft sequence assembly of the Pongo pygmaeus abelii genome.</title>
        <authorList>
            <person name="Wilson R.K."/>
            <person name="Mardis E."/>
        </authorList>
    </citation>
    <scope>NUCLEOTIDE SEQUENCE [LARGE SCALE GENOMIC DNA]</scope>
</reference>
<protein>
    <submittedName>
        <fullName evidence="1">Uncharacterized protein</fullName>
    </submittedName>
</protein>
<dbReference type="PANTHER" id="PTHR12138:SF133">
    <property type="entry name" value="SECRETED PROTEIN"/>
    <property type="match status" value="1"/>
</dbReference>
<organism evidence="1 2">
    <name type="scientific">Pongo abelii</name>
    <name type="common">Sumatran orangutan</name>
    <name type="synonym">Pongo pygmaeus abelii</name>
    <dbReference type="NCBI Taxonomy" id="9601"/>
    <lineage>
        <taxon>Eukaryota</taxon>
        <taxon>Metazoa</taxon>
        <taxon>Chordata</taxon>
        <taxon>Craniata</taxon>
        <taxon>Vertebrata</taxon>
        <taxon>Euteleostomi</taxon>
        <taxon>Mammalia</taxon>
        <taxon>Eutheria</taxon>
        <taxon>Euarchontoglires</taxon>
        <taxon>Primates</taxon>
        <taxon>Haplorrhini</taxon>
        <taxon>Catarrhini</taxon>
        <taxon>Hominidae</taxon>
        <taxon>Pongo</taxon>
    </lineage>
</organism>
<proteinExistence type="predicted"/>
<dbReference type="Ensembl" id="ENSPPYT00000041155.1">
    <property type="protein sequence ID" value="ENSPPYP00000035373.1"/>
    <property type="gene ID" value="ENSPPYG00000040740.1"/>
</dbReference>
<evidence type="ECO:0000313" key="2">
    <source>
        <dbReference type="Proteomes" id="UP000001595"/>
    </source>
</evidence>
<name>A0A8I5TBJ4_PONAB</name>
<dbReference type="PANTHER" id="PTHR12138">
    <property type="entry name" value="PRIMATE-EXPANDED PROTEIN FAMILY"/>
    <property type="match status" value="1"/>
</dbReference>
<dbReference type="PRINTS" id="PR02045">
    <property type="entry name" value="F138DOMAIN"/>
</dbReference>
<keyword evidence="2" id="KW-1185">Reference proteome</keyword>
<dbReference type="GeneTree" id="ENSGT00940000161627"/>
<reference evidence="1" key="2">
    <citation type="submission" date="2025-08" db="UniProtKB">
        <authorList>
            <consortium name="Ensembl"/>
        </authorList>
    </citation>
    <scope>IDENTIFICATION</scope>
</reference>